<keyword evidence="3 5" id="KW-0808">Transferase</keyword>
<evidence type="ECO:0000256" key="3">
    <source>
        <dbReference type="ARBA" id="ARBA00022679"/>
    </source>
</evidence>
<dbReference type="EMBL" id="DSAC01000037">
    <property type="protein sequence ID" value="HHO73611.1"/>
    <property type="molecule type" value="Genomic_DNA"/>
</dbReference>
<dbReference type="InterPro" id="IPR002376">
    <property type="entry name" value="Formyl_transf_N"/>
</dbReference>
<dbReference type="InterPro" id="IPR011034">
    <property type="entry name" value="Formyl_transferase-like_C_sf"/>
</dbReference>
<dbReference type="InterPro" id="IPR036477">
    <property type="entry name" value="Formyl_transf_N_sf"/>
</dbReference>
<dbReference type="InterPro" id="IPR044135">
    <property type="entry name" value="Met-tRNA-FMT_C"/>
</dbReference>
<comment type="catalytic activity">
    <reaction evidence="5">
        <text>L-methionyl-tRNA(fMet) + (6R)-10-formyltetrahydrofolate = N-formyl-L-methionyl-tRNA(fMet) + (6S)-5,6,7,8-tetrahydrofolate + H(+)</text>
        <dbReference type="Rhea" id="RHEA:24380"/>
        <dbReference type="Rhea" id="RHEA-COMP:9952"/>
        <dbReference type="Rhea" id="RHEA-COMP:9953"/>
        <dbReference type="ChEBI" id="CHEBI:15378"/>
        <dbReference type="ChEBI" id="CHEBI:57453"/>
        <dbReference type="ChEBI" id="CHEBI:78530"/>
        <dbReference type="ChEBI" id="CHEBI:78844"/>
        <dbReference type="ChEBI" id="CHEBI:195366"/>
        <dbReference type="EC" id="2.1.2.9"/>
    </reaction>
</comment>
<proteinExistence type="inferred from homology"/>
<organism evidence="8">
    <name type="scientific">Thermocrinis ruber</name>
    <dbReference type="NCBI Taxonomy" id="75906"/>
    <lineage>
        <taxon>Bacteria</taxon>
        <taxon>Pseudomonadati</taxon>
        <taxon>Aquificota</taxon>
        <taxon>Aquificia</taxon>
        <taxon>Aquificales</taxon>
        <taxon>Aquificaceae</taxon>
        <taxon>Thermocrinis</taxon>
    </lineage>
</organism>
<dbReference type="HAMAP" id="MF_00182">
    <property type="entry name" value="Formyl_trans"/>
    <property type="match status" value="1"/>
</dbReference>
<sequence>MKIVFMGTPSFALPSLEELLKHFEVVGVITQQDKPAGRGQKLTPPPVKEYALMKGLRCFQPESKGEIYAIVKELKPQCVVVVAYGRILPKEVLELPDFGCINLHASLLPKYRGASPIQRSLLAGDLLTGNSVMLMDEDMDTGPVLLRQVIKVQEEDNYQTLSEKLATEGAKLLIQALKGWFRGEIKPKPQEGPATYAPPVSKEELRICWKASAQSVINRIRAFYPNAYCFNVKGERLKILKARKVEGLEGEEGQILDNKRLVVACGEGAVEILELVNQKGKRVSGEEFLKGYREDFLL</sequence>
<dbReference type="EC" id="2.1.2.9" evidence="2 5"/>
<comment type="caution">
    <text evidence="8">The sequence shown here is derived from an EMBL/GenBank/DDBJ whole genome shotgun (WGS) entry which is preliminary data.</text>
</comment>
<gene>
    <name evidence="5" type="primary">fmt</name>
    <name evidence="8" type="ORF">ENN04_03135</name>
</gene>
<evidence type="ECO:0000313" key="8">
    <source>
        <dbReference type="EMBL" id="HHO73611.1"/>
    </source>
</evidence>
<dbReference type="NCBIfam" id="TIGR00460">
    <property type="entry name" value="fmt"/>
    <property type="match status" value="1"/>
</dbReference>
<evidence type="ECO:0000259" key="6">
    <source>
        <dbReference type="Pfam" id="PF00551"/>
    </source>
</evidence>
<evidence type="ECO:0000256" key="5">
    <source>
        <dbReference type="HAMAP-Rule" id="MF_00182"/>
    </source>
</evidence>
<evidence type="ECO:0000256" key="4">
    <source>
        <dbReference type="ARBA" id="ARBA00022917"/>
    </source>
</evidence>
<keyword evidence="4 5" id="KW-0648">Protein biosynthesis</keyword>
<feature type="domain" description="Formyl transferase N-terminal" evidence="6">
    <location>
        <begin position="1"/>
        <end position="177"/>
    </location>
</feature>
<evidence type="ECO:0000256" key="1">
    <source>
        <dbReference type="ARBA" id="ARBA00010699"/>
    </source>
</evidence>
<dbReference type="AlphaFoldDB" id="A0A7C5X0U2"/>
<dbReference type="SUPFAM" id="SSF53328">
    <property type="entry name" value="Formyltransferase"/>
    <property type="match status" value="1"/>
</dbReference>
<dbReference type="CDD" id="cd08646">
    <property type="entry name" value="FMT_core_Met-tRNA-FMT_N"/>
    <property type="match status" value="1"/>
</dbReference>
<feature type="domain" description="Formyl transferase C-terminal" evidence="7">
    <location>
        <begin position="200"/>
        <end position="293"/>
    </location>
</feature>
<dbReference type="Pfam" id="PF00551">
    <property type="entry name" value="Formyl_trans_N"/>
    <property type="match status" value="1"/>
</dbReference>
<comment type="function">
    <text evidence="5">Attaches a formyl group to the free amino group of methionyl-tRNA(fMet). The formyl group appears to play a dual role in the initiator identity of N-formylmethionyl-tRNA by promoting its recognition by IF2 and preventing the misappropriation of this tRNA by the elongation apparatus.</text>
</comment>
<dbReference type="SUPFAM" id="SSF50486">
    <property type="entry name" value="FMT C-terminal domain-like"/>
    <property type="match status" value="1"/>
</dbReference>
<dbReference type="InterPro" id="IPR041711">
    <property type="entry name" value="Met-tRNA-FMT_N"/>
</dbReference>
<dbReference type="PANTHER" id="PTHR11138:SF5">
    <property type="entry name" value="METHIONYL-TRNA FORMYLTRANSFERASE, MITOCHONDRIAL"/>
    <property type="match status" value="1"/>
</dbReference>
<dbReference type="InterPro" id="IPR001555">
    <property type="entry name" value="GART_AS"/>
</dbReference>
<evidence type="ECO:0000256" key="2">
    <source>
        <dbReference type="ARBA" id="ARBA00012261"/>
    </source>
</evidence>
<dbReference type="CDD" id="cd08704">
    <property type="entry name" value="Met_tRNA_FMT_C"/>
    <property type="match status" value="1"/>
</dbReference>
<protein>
    <recommendedName>
        <fullName evidence="2 5">Methionyl-tRNA formyltransferase</fullName>
        <ecNumber evidence="2 5">2.1.2.9</ecNumber>
    </recommendedName>
</protein>
<dbReference type="Gene3D" id="3.40.50.12230">
    <property type="match status" value="1"/>
</dbReference>
<dbReference type="GO" id="GO:0005829">
    <property type="term" value="C:cytosol"/>
    <property type="evidence" value="ECO:0007669"/>
    <property type="project" value="TreeGrafter"/>
</dbReference>
<dbReference type="PROSITE" id="PS00373">
    <property type="entry name" value="GART"/>
    <property type="match status" value="1"/>
</dbReference>
<dbReference type="InterPro" id="IPR005794">
    <property type="entry name" value="Fmt"/>
</dbReference>
<evidence type="ECO:0000259" key="7">
    <source>
        <dbReference type="Pfam" id="PF02911"/>
    </source>
</evidence>
<feature type="binding site" evidence="5">
    <location>
        <begin position="106"/>
        <end position="109"/>
    </location>
    <ligand>
        <name>(6S)-5,6,7,8-tetrahydrofolate</name>
        <dbReference type="ChEBI" id="CHEBI:57453"/>
    </ligand>
</feature>
<dbReference type="Pfam" id="PF02911">
    <property type="entry name" value="Formyl_trans_C"/>
    <property type="match status" value="1"/>
</dbReference>
<reference evidence="8" key="1">
    <citation type="journal article" date="2020" name="mSystems">
        <title>Genome- and Community-Level Interaction Insights into Carbon Utilization and Element Cycling Functions of Hydrothermarchaeota in Hydrothermal Sediment.</title>
        <authorList>
            <person name="Zhou Z."/>
            <person name="Liu Y."/>
            <person name="Xu W."/>
            <person name="Pan J."/>
            <person name="Luo Z.H."/>
            <person name="Li M."/>
        </authorList>
    </citation>
    <scope>NUCLEOTIDE SEQUENCE [LARGE SCALE GENOMIC DNA]</scope>
    <source>
        <strain evidence="8">SpSt-114</strain>
    </source>
</reference>
<dbReference type="PANTHER" id="PTHR11138">
    <property type="entry name" value="METHIONYL-TRNA FORMYLTRANSFERASE"/>
    <property type="match status" value="1"/>
</dbReference>
<name>A0A7C5X0U2_9AQUI</name>
<comment type="similarity">
    <text evidence="1 5">Belongs to the Fmt family.</text>
</comment>
<dbReference type="InterPro" id="IPR005793">
    <property type="entry name" value="Formyl_trans_C"/>
</dbReference>
<accession>A0A7C5X0U2</accession>
<dbReference type="GO" id="GO:0004479">
    <property type="term" value="F:methionyl-tRNA formyltransferase activity"/>
    <property type="evidence" value="ECO:0007669"/>
    <property type="project" value="UniProtKB-UniRule"/>
</dbReference>